<evidence type="ECO:0000313" key="8">
    <source>
        <dbReference type="Proteomes" id="UP000634660"/>
    </source>
</evidence>
<reference evidence="7" key="2">
    <citation type="submission" date="2020-09" db="EMBL/GenBank/DDBJ databases">
        <authorList>
            <person name="Sun Q."/>
            <person name="Ohkuma M."/>
        </authorList>
    </citation>
    <scope>NUCLEOTIDE SEQUENCE</scope>
    <source>
        <strain evidence="7">JCM 4834</strain>
    </source>
</reference>
<dbReference type="Proteomes" id="UP000634660">
    <property type="component" value="Unassembled WGS sequence"/>
</dbReference>
<evidence type="ECO:0000256" key="4">
    <source>
        <dbReference type="SAM" id="MobiDB-lite"/>
    </source>
</evidence>
<gene>
    <name evidence="7" type="ORF">GCM10010371_12190</name>
</gene>
<feature type="compositionally biased region" description="Low complexity" evidence="4">
    <location>
        <begin position="97"/>
        <end position="120"/>
    </location>
</feature>
<evidence type="ECO:0000259" key="6">
    <source>
        <dbReference type="Pfam" id="PF08386"/>
    </source>
</evidence>
<dbReference type="GO" id="GO:0016787">
    <property type="term" value="F:hydrolase activity"/>
    <property type="evidence" value="ECO:0007669"/>
    <property type="project" value="UniProtKB-KW"/>
</dbReference>
<dbReference type="PANTHER" id="PTHR43248:SF29">
    <property type="entry name" value="TRIPEPTIDYL AMINOPEPTIDASE"/>
    <property type="match status" value="1"/>
</dbReference>
<dbReference type="Gene3D" id="3.40.50.1820">
    <property type="entry name" value="alpha/beta hydrolase"/>
    <property type="match status" value="1"/>
</dbReference>
<dbReference type="AlphaFoldDB" id="A0A918QJ78"/>
<dbReference type="Pfam" id="PF08386">
    <property type="entry name" value="Abhydrolase_4"/>
    <property type="match status" value="1"/>
</dbReference>
<dbReference type="InterPro" id="IPR051601">
    <property type="entry name" value="Serine_prot/Carboxylest_S33"/>
</dbReference>
<feature type="region of interest" description="Disordered" evidence="4">
    <location>
        <begin position="475"/>
        <end position="507"/>
    </location>
</feature>
<evidence type="ECO:0000256" key="3">
    <source>
        <dbReference type="ARBA" id="ARBA00022801"/>
    </source>
</evidence>
<evidence type="ECO:0008006" key="9">
    <source>
        <dbReference type="Google" id="ProtNLM"/>
    </source>
</evidence>
<dbReference type="InterPro" id="IPR013595">
    <property type="entry name" value="Pept_S33_TAP-like_C"/>
</dbReference>
<evidence type="ECO:0000256" key="2">
    <source>
        <dbReference type="ARBA" id="ARBA00022729"/>
    </source>
</evidence>
<organism evidence="7 8">
    <name type="scientific">Streptomyces subrutilus</name>
    <dbReference type="NCBI Taxonomy" id="36818"/>
    <lineage>
        <taxon>Bacteria</taxon>
        <taxon>Bacillati</taxon>
        <taxon>Actinomycetota</taxon>
        <taxon>Actinomycetes</taxon>
        <taxon>Kitasatosporales</taxon>
        <taxon>Streptomycetaceae</taxon>
        <taxon>Streptomyces</taxon>
    </lineage>
</organism>
<evidence type="ECO:0000313" key="7">
    <source>
        <dbReference type="EMBL" id="GGZ54178.1"/>
    </source>
</evidence>
<dbReference type="Pfam" id="PF00561">
    <property type="entry name" value="Abhydrolase_1"/>
    <property type="match status" value="1"/>
</dbReference>
<keyword evidence="3" id="KW-0378">Hydrolase</keyword>
<feature type="compositionally biased region" description="Basic residues" evidence="4">
    <location>
        <begin position="1"/>
        <end position="11"/>
    </location>
</feature>
<sequence length="654" mass="66360">MPRPRPRRRPAVPRETHTPPDAPVPGGLDARGPARPDAPVPGGLGARGPARPDAPVPGGLGARGPARPDAPVPGRPDPLTFAGPEPLTPAGPGIRTAAGSGALGSAAPGASASASARPGVRAGGGWRVGVAVGCALLVAGLAPAAAPGAAGGPAPAGVGAAAARAAVDRDGPAGRLHGQRVRWGACARREVPAGMRCGTVEVPLDHADPAKGTIRVAVARIPATDPARRIGSLLLNFGGPGAQGVAGLAADARDFAELGERYDLVSFDPRGVGHSAPVSCAGSQDTAGEADDAAAQLAALRAVVRRCELASGPVLPYVGTVHVARDMDLLRRALGDAKLHYLGFSYGTRLGAAYAALFPRTTGRMVLDGVDTLGEPLSEQALVTARGQQRALDHFLTWCTHRPGCVYGTNARTAGERVDALIARLDREPLVGGDGSYVTGQDAVASIGSALYARGSWPALADALALAERRSDPVGLLQLGGPTDPAEDGDPDAGEPAPGTGPGSVPADNAAAALAAVNCADDPDRSAAGASPAAVQRELAELRPAFLQASKVFGPRQLRTVLSCYGRPPGTDFLRRIDHPGAPRMLLVGTRGDPATPYEWTEETARRLGSAVVLDHKGDGHTGYDASACVRAYAHRFLVDGRLPNGTRSCPAGE</sequence>
<protein>
    <recommendedName>
        <fullName evidence="9">Alpha/beta hydrolase</fullName>
    </recommendedName>
</protein>
<dbReference type="InterPro" id="IPR000073">
    <property type="entry name" value="AB_hydrolase_1"/>
</dbReference>
<keyword evidence="2" id="KW-0732">Signal</keyword>
<feature type="compositionally biased region" description="Low complexity" evidence="4">
    <location>
        <begin position="47"/>
        <end position="67"/>
    </location>
</feature>
<dbReference type="SUPFAM" id="SSF53474">
    <property type="entry name" value="alpha/beta-Hydrolases"/>
    <property type="match status" value="2"/>
</dbReference>
<dbReference type="InterPro" id="IPR029058">
    <property type="entry name" value="AB_hydrolase_fold"/>
</dbReference>
<dbReference type="EMBL" id="BMVX01000003">
    <property type="protein sequence ID" value="GGZ54178.1"/>
    <property type="molecule type" value="Genomic_DNA"/>
</dbReference>
<name>A0A918QJ78_9ACTN</name>
<dbReference type="PANTHER" id="PTHR43248">
    <property type="entry name" value="2-SUCCINYL-6-HYDROXY-2,4-CYCLOHEXADIENE-1-CARBOXYLATE SYNTHASE"/>
    <property type="match status" value="1"/>
</dbReference>
<reference evidence="7" key="1">
    <citation type="journal article" date="2014" name="Int. J. Syst. Evol. Microbiol.">
        <title>Complete genome sequence of Corynebacterium casei LMG S-19264T (=DSM 44701T), isolated from a smear-ripened cheese.</title>
        <authorList>
            <consortium name="US DOE Joint Genome Institute (JGI-PGF)"/>
            <person name="Walter F."/>
            <person name="Albersmeier A."/>
            <person name="Kalinowski J."/>
            <person name="Ruckert C."/>
        </authorList>
    </citation>
    <scope>NUCLEOTIDE SEQUENCE</scope>
    <source>
        <strain evidence="7">JCM 4834</strain>
    </source>
</reference>
<evidence type="ECO:0000256" key="1">
    <source>
        <dbReference type="ARBA" id="ARBA00010088"/>
    </source>
</evidence>
<feature type="domain" description="AB hydrolase-1" evidence="5">
    <location>
        <begin position="257"/>
        <end position="418"/>
    </location>
</feature>
<evidence type="ECO:0000259" key="5">
    <source>
        <dbReference type="Pfam" id="PF00561"/>
    </source>
</evidence>
<feature type="domain" description="Peptidase S33 tripeptidyl aminopeptidase-like C-terminal" evidence="6">
    <location>
        <begin position="551"/>
        <end position="650"/>
    </location>
</feature>
<comment type="similarity">
    <text evidence="1">Belongs to the peptidase S33 family.</text>
</comment>
<accession>A0A918QJ78</accession>
<proteinExistence type="inferred from homology"/>
<comment type="caution">
    <text evidence="7">The sequence shown here is derived from an EMBL/GenBank/DDBJ whole genome shotgun (WGS) entry which is preliminary data.</text>
</comment>
<feature type="region of interest" description="Disordered" evidence="4">
    <location>
        <begin position="1"/>
        <end position="120"/>
    </location>
</feature>